<feature type="domain" description="Sporulation membrane protein YtrI C-terminal" evidence="3">
    <location>
        <begin position="85"/>
        <end position="163"/>
    </location>
</feature>
<dbReference type="RefSeq" id="WP_307200435.1">
    <property type="nucleotide sequence ID" value="NZ_JAUSST010000004.1"/>
</dbReference>
<keyword evidence="2" id="KW-0472">Membrane</keyword>
<reference evidence="4 5" key="1">
    <citation type="submission" date="2023-07" db="EMBL/GenBank/DDBJ databases">
        <title>Sorghum-associated microbial communities from plants grown in Nebraska, USA.</title>
        <authorList>
            <person name="Schachtman D."/>
        </authorList>
    </citation>
    <scope>NUCLEOTIDE SEQUENCE [LARGE SCALE GENOMIC DNA]</scope>
    <source>
        <strain evidence="4 5">CC482</strain>
    </source>
</reference>
<feature type="transmembrane region" description="Helical" evidence="2">
    <location>
        <begin position="12"/>
        <end position="36"/>
    </location>
</feature>
<sequence length="171" mass="19646">MRLPPFYRFVRGLQLAGVLMLGMLIGAIVYNSIYIAQFERIVSLKSELEVQLEQYEQDIKHLKEFKNQHTVIKGIIPRIETEAGQNSSKPNLDKVAEAELIKRIKEDLTPYIGKSIYEIDSDAQFARILLGRIVYNDVYGKDYAVEVKTMLVADNVLHLWVKVRYSVKSPS</sequence>
<name>A0ABT9TUA0_PAEHA</name>
<keyword evidence="5" id="KW-1185">Reference proteome</keyword>
<keyword evidence="2" id="KW-1133">Transmembrane helix</keyword>
<proteinExistence type="predicted"/>
<organism evidence="4 5">
    <name type="scientific">Paenibacillus harenae</name>
    <dbReference type="NCBI Taxonomy" id="306543"/>
    <lineage>
        <taxon>Bacteria</taxon>
        <taxon>Bacillati</taxon>
        <taxon>Bacillota</taxon>
        <taxon>Bacilli</taxon>
        <taxon>Bacillales</taxon>
        <taxon>Paenibacillaceae</taxon>
        <taxon>Paenibacillus</taxon>
    </lineage>
</organism>
<dbReference type="InterPro" id="IPR058620">
    <property type="entry name" value="YtrI_C"/>
</dbReference>
<evidence type="ECO:0000256" key="2">
    <source>
        <dbReference type="SAM" id="Phobius"/>
    </source>
</evidence>
<keyword evidence="2" id="KW-0812">Transmembrane</keyword>
<evidence type="ECO:0000313" key="4">
    <source>
        <dbReference type="EMBL" id="MDQ0110938.1"/>
    </source>
</evidence>
<feature type="coiled-coil region" evidence="1">
    <location>
        <begin position="38"/>
        <end position="65"/>
    </location>
</feature>
<dbReference type="Pfam" id="PF26347">
    <property type="entry name" value="YtrI_sporulation"/>
    <property type="match status" value="1"/>
</dbReference>
<comment type="caution">
    <text evidence="4">The sequence shown here is derived from an EMBL/GenBank/DDBJ whole genome shotgun (WGS) entry which is preliminary data.</text>
</comment>
<evidence type="ECO:0000256" key="1">
    <source>
        <dbReference type="SAM" id="Coils"/>
    </source>
</evidence>
<accession>A0ABT9TUA0</accession>
<protein>
    <recommendedName>
        <fullName evidence="3">Sporulation membrane protein YtrI C-terminal domain-containing protein</fullName>
    </recommendedName>
</protein>
<keyword evidence="1" id="KW-0175">Coiled coil</keyword>
<dbReference type="Proteomes" id="UP001229346">
    <property type="component" value="Unassembled WGS sequence"/>
</dbReference>
<dbReference type="EMBL" id="JAUSSU010000001">
    <property type="protein sequence ID" value="MDQ0110938.1"/>
    <property type="molecule type" value="Genomic_DNA"/>
</dbReference>
<gene>
    <name evidence="4" type="ORF">J2T15_000354</name>
</gene>
<evidence type="ECO:0000259" key="3">
    <source>
        <dbReference type="Pfam" id="PF26347"/>
    </source>
</evidence>
<evidence type="ECO:0000313" key="5">
    <source>
        <dbReference type="Proteomes" id="UP001229346"/>
    </source>
</evidence>